<dbReference type="SUPFAM" id="SSF46894">
    <property type="entry name" value="C-terminal effector domain of the bipartite response regulators"/>
    <property type="match status" value="1"/>
</dbReference>
<dbReference type="PANTHER" id="PTHR44688">
    <property type="entry name" value="DNA-BINDING TRANSCRIPTIONAL ACTIVATOR DEVR_DOSR"/>
    <property type="match status" value="1"/>
</dbReference>
<keyword evidence="4" id="KW-1133">Transmembrane helix</keyword>
<evidence type="ECO:0000259" key="5">
    <source>
        <dbReference type="PROSITE" id="PS50043"/>
    </source>
</evidence>
<keyword evidence="2" id="KW-0238">DNA-binding</keyword>
<feature type="transmembrane region" description="Helical" evidence="4">
    <location>
        <begin position="248"/>
        <end position="268"/>
    </location>
</feature>
<dbReference type="InterPro" id="IPR036388">
    <property type="entry name" value="WH-like_DNA-bd_sf"/>
</dbReference>
<feature type="domain" description="HTH luxR-type" evidence="5">
    <location>
        <begin position="422"/>
        <end position="487"/>
    </location>
</feature>
<evidence type="ECO:0000256" key="2">
    <source>
        <dbReference type="ARBA" id="ARBA00023125"/>
    </source>
</evidence>
<dbReference type="AlphaFoldDB" id="A0A3N0AXI8"/>
<dbReference type="Gene3D" id="1.10.10.10">
    <property type="entry name" value="Winged helix-like DNA-binding domain superfamily/Winged helix DNA-binding domain"/>
    <property type="match status" value="1"/>
</dbReference>
<feature type="transmembrane region" description="Helical" evidence="4">
    <location>
        <begin position="275"/>
        <end position="294"/>
    </location>
</feature>
<dbReference type="RefSeq" id="WP_117284662.1">
    <property type="nucleotide sequence ID" value="NZ_JAMTCE010000009.1"/>
</dbReference>
<keyword evidence="7" id="KW-1185">Reference proteome</keyword>
<feature type="transmembrane region" description="Helical" evidence="4">
    <location>
        <begin position="68"/>
        <end position="85"/>
    </location>
</feature>
<evidence type="ECO:0000256" key="4">
    <source>
        <dbReference type="SAM" id="Phobius"/>
    </source>
</evidence>
<dbReference type="InterPro" id="IPR016032">
    <property type="entry name" value="Sig_transdc_resp-reg_C-effctor"/>
</dbReference>
<dbReference type="Proteomes" id="UP000278327">
    <property type="component" value="Unassembled WGS sequence"/>
</dbReference>
<keyword evidence="4" id="KW-0812">Transmembrane</keyword>
<feature type="transmembrane region" description="Helical" evidence="4">
    <location>
        <begin position="369"/>
        <end position="387"/>
    </location>
</feature>
<organism evidence="6 7">
    <name type="scientific">Adlercreutzia equolifaciens subsp. celatus DSM 18785</name>
    <dbReference type="NCBI Taxonomy" id="1121021"/>
    <lineage>
        <taxon>Bacteria</taxon>
        <taxon>Bacillati</taxon>
        <taxon>Actinomycetota</taxon>
        <taxon>Coriobacteriia</taxon>
        <taxon>Eggerthellales</taxon>
        <taxon>Eggerthellaceae</taxon>
        <taxon>Adlercreutzia</taxon>
    </lineage>
</organism>
<proteinExistence type="predicted"/>
<keyword evidence="1" id="KW-0805">Transcription regulation</keyword>
<name>A0A3N0AXI8_9ACTN</name>
<dbReference type="InterPro" id="IPR000792">
    <property type="entry name" value="Tscrpt_reg_LuxR_C"/>
</dbReference>
<keyword evidence="3" id="KW-0804">Transcription</keyword>
<feature type="transmembrane region" description="Helical" evidence="4">
    <location>
        <begin position="125"/>
        <end position="143"/>
    </location>
</feature>
<feature type="transmembrane region" description="Helical" evidence="4">
    <location>
        <begin position="218"/>
        <end position="236"/>
    </location>
</feature>
<evidence type="ECO:0000256" key="3">
    <source>
        <dbReference type="ARBA" id="ARBA00023163"/>
    </source>
</evidence>
<dbReference type="PROSITE" id="PS50043">
    <property type="entry name" value="HTH_LUXR_2"/>
    <property type="match status" value="1"/>
</dbReference>
<evidence type="ECO:0000313" key="6">
    <source>
        <dbReference type="EMBL" id="RNL39591.1"/>
    </source>
</evidence>
<dbReference type="GO" id="GO:0006355">
    <property type="term" value="P:regulation of DNA-templated transcription"/>
    <property type="evidence" value="ECO:0007669"/>
    <property type="project" value="InterPro"/>
</dbReference>
<protein>
    <submittedName>
        <fullName evidence="6">Helix-turn-helix transcriptional regulator</fullName>
    </submittedName>
</protein>
<dbReference type="EMBL" id="QICA01000002">
    <property type="protein sequence ID" value="RNL39591.1"/>
    <property type="molecule type" value="Genomic_DNA"/>
</dbReference>
<dbReference type="CDD" id="cd06170">
    <property type="entry name" value="LuxR_C_like"/>
    <property type="match status" value="1"/>
</dbReference>
<sequence length="494" mass="53461">MASDCVSPTESARPDAAAERAPLFRRPRSVAAVPVVFLGLGLYRAWIEIVFVGTFVVFPAATVSARDLFDWTMVVTALGCTLLARRIGPFFDKRWPFVLGSAMLVASTTLMFASCWVASLAAWAGYAAAVAGGFGIALVILTWSELYGCLNPLRVALYYSASIVAGAVVLYVYRGFMLPWLFVMTALLPPLSFWAASRGFAHLPPQERPATAWTRFSVPWKAVLFMAAYAFGYGLMENGMYGGVFGPHSAPGAVLVAVLVFVGVSFQGGRFDFSLIYRFALPLIVAALFLVPVFGGTQNYAAGFCMAAAYTAQSILIMLICANICYRYGVSAIWLFGIERGVRQIFMWLGRVTAAGVGALESFGIGGEVAVSALAVVAVALATAVLLSERDLSSRWGANFLSGGTDSAAMIRKQELADRCDEIARTYKLSAREEEVLLLLAQRKTVGIIERELLIANGTAKAHVRHIYQKLDIHTRQELFDLLGLDGRETGPQD</sequence>
<feature type="transmembrane region" description="Helical" evidence="4">
    <location>
        <begin position="155"/>
        <end position="173"/>
    </location>
</feature>
<feature type="transmembrane region" description="Helical" evidence="4">
    <location>
        <begin position="30"/>
        <end position="56"/>
    </location>
</feature>
<comment type="caution">
    <text evidence="6">The sequence shown here is derived from an EMBL/GenBank/DDBJ whole genome shotgun (WGS) entry which is preliminary data.</text>
</comment>
<keyword evidence="4" id="KW-0472">Membrane</keyword>
<dbReference type="SMART" id="SM00421">
    <property type="entry name" value="HTH_LUXR"/>
    <property type="match status" value="1"/>
</dbReference>
<reference evidence="6 7" key="1">
    <citation type="journal article" date="2019" name="Microbiol. Resour. Announc.">
        <title>Draft Genome Sequences of Type Strains of Gordonibacter faecihominis, Paraeggerthella hongkongensis, Parvibacter caecicola,Slackia equolifaciens, Slackia faecicanis, and Slackia isoflavoniconvertens.</title>
        <authorList>
            <person name="Danylec N."/>
            <person name="Stoll D.A."/>
            <person name="Dotsch A."/>
            <person name="Huch M."/>
        </authorList>
    </citation>
    <scope>NUCLEOTIDE SEQUENCE [LARGE SCALE GENOMIC DNA]</scope>
    <source>
        <strain evidence="6 7">DSM 18785</strain>
    </source>
</reference>
<dbReference type="PANTHER" id="PTHR44688:SF16">
    <property type="entry name" value="DNA-BINDING TRANSCRIPTIONAL ACTIVATOR DEVR_DOSR"/>
    <property type="match status" value="1"/>
</dbReference>
<dbReference type="GO" id="GO:0003677">
    <property type="term" value="F:DNA binding"/>
    <property type="evidence" value="ECO:0007669"/>
    <property type="project" value="UniProtKB-KW"/>
</dbReference>
<evidence type="ECO:0000313" key="7">
    <source>
        <dbReference type="Proteomes" id="UP000278327"/>
    </source>
</evidence>
<accession>A0A3N0AXI8</accession>
<evidence type="ECO:0000256" key="1">
    <source>
        <dbReference type="ARBA" id="ARBA00023015"/>
    </source>
</evidence>
<gene>
    <name evidence="6" type="ORF">DMP10_01270</name>
</gene>
<dbReference type="Pfam" id="PF00196">
    <property type="entry name" value="GerE"/>
    <property type="match status" value="1"/>
</dbReference>
<feature type="transmembrane region" description="Helical" evidence="4">
    <location>
        <begin position="97"/>
        <end position="119"/>
    </location>
</feature>